<dbReference type="AlphaFoldDB" id="A0A4Y2EI72"/>
<evidence type="ECO:0000313" key="1">
    <source>
        <dbReference type="EMBL" id="GBM28477.1"/>
    </source>
</evidence>
<proteinExistence type="predicted"/>
<reference evidence="1 2" key="1">
    <citation type="journal article" date="2019" name="Sci. Rep.">
        <title>Orb-weaving spider Araneus ventricosus genome elucidates the spidroin gene catalogue.</title>
        <authorList>
            <person name="Kono N."/>
            <person name="Nakamura H."/>
            <person name="Ohtoshi R."/>
            <person name="Moran D.A.P."/>
            <person name="Shinohara A."/>
            <person name="Yoshida Y."/>
            <person name="Fujiwara M."/>
            <person name="Mori M."/>
            <person name="Tomita M."/>
            <person name="Arakawa K."/>
        </authorList>
    </citation>
    <scope>NUCLEOTIDE SEQUENCE [LARGE SCALE GENOMIC DNA]</scope>
</reference>
<accession>A0A4Y2EI72</accession>
<dbReference type="EMBL" id="BGPR01000612">
    <property type="protein sequence ID" value="GBM28477.1"/>
    <property type="molecule type" value="Genomic_DNA"/>
</dbReference>
<gene>
    <name evidence="1" type="ORF">AVEN_135649_1</name>
</gene>
<dbReference type="Proteomes" id="UP000499080">
    <property type="component" value="Unassembled WGS sequence"/>
</dbReference>
<protein>
    <submittedName>
        <fullName evidence="1">Uncharacterized protein</fullName>
    </submittedName>
</protein>
<evidence type="ECO:0000313" key="2">
    <source>
        <dbReference type="Proteomes" id="UP000499080"/>
    </source>
</evidence>
<organism evidence="1 2">
    <name type="scientific">Araneus ventricosus</name>
    <name type="common">Orbweaver spider</name>
    <name type="synonym">Epeira ventricosa</name>
    <dbReference type="NCBI Taxonomy" id="182803"/>
    <lineage>
        <taxon>Eukaryota</taxon>
        <taxon>Metazoa</taxon>
        <taxon>Ecdysozoa</taxon>
        <taxon>Arthropoda</taxon>
        <taxon>Chelicerata</taxon>
        <taxon>Arachnida</taxon>
        <taxon>Araneae</taxon>
        <taxon>Araneomorphae</taxon>
        <taxon>Entelegynae</taxon>
        <taxon>Araneoidea</taxon>
        <taxon>Araneidae</taxon>
        <taxon>Araneus</taxon>
    </lineage>
</organism>
<sequence>MLNYPVYRVNPLSQCINQQPPWHNRLGRSAVHRKVGGSTPLGGHVILSHVNPNGVGTVKQAIHISSKLEFLEHGKEKAIVSFKNRRKLA</sequence>
<dbReference type="OrthoDB" id="10064117at2759"/>
<keyword evidence="2" id="KW-1185">Reference proteome</keyword>
<name>A0A4Y2EI72_ARAVE</name>
<comment type="caution">
    <text evidence="1">The sequence shown here is derived from an EMBL/GenBank/DDBJ whole genome shotgun (WGS) entry which is preliminary data.</text>
</comment>